<evidence type="ECO:0000313" key="1">
    <source>
        <dbReference type="EMBL" id="CAN90949.1"/>
    </source>
</evidence>
<keyword evidence="2" id="KW-1185">Reference proteome</keyword>
<accession>A9EP81</accession>
<gene>
    <name evidence="1" type="ordered locus">sce0792</name>
</gene>
<dbReference type="RefSeq" id="WP_012233427.1">
    <property type="nucleotide sequence ID" value="NC_010162.1"/>
</dbReference>
<dbReference type="HOGENOM" id="CLU_1199236_0_0_7"/>
<name>A9EP81_SORC5</name>
<dbReference type="eggNOG" id="COG5424">
    <property type="taxonomic scope" value="Bacteria"/>
</dbReference>
<evidence type="ECO:0000313" key="2">
    <source>
        <dbReference type="Proteomes" id="UP000002139"/>
    </source>
</evidence>
<dbReference type="BioCyc" id="SCEL448385:SCE_RS04165-MONOMER"/>
<dbReference type="InterPro" id="IPR016084">
    <property type="entry name" value="Haem_Oase-like_multi-hlx"/>
</dbReference>
<dbReference type="OrthoDB" id="8441019at2"/>
<dbReference type="Proteomes" id="UP000002139">
    <property type="component" value="Chromosome"/>
</dbReference>
<protein>
    <recommendedName>
        <fullName evidence="3">Iron-containing redox enzyme family protein</fullName>
    </recommendedName>
</protein>
<dbReference type="KEGG" id="scl:sce0792"/>
<dbReference type="Pfam" id="PF14518">
    <property type="entry name" value="Haem_oxygenas_2"/>
    <property type="match status" value="1"/>
</dbReference>
<evidence type="ECO:0008006" key="3">
    <source>
        <dbReference type="Google" id="ProtNLM"/>
    </source>
</evidence>
<reference evidence="1 2" key="1">
    <citation type="journal article" date="2007" name="Nat. Biotechnol.">
        <title>Complete genome sequence of the myxobacterium Sorangium cellulosum.</title>
        <authorList>
            <person name="Schneiker S."/>
            <person name="Perlova O."/>
            <person name="Kaiser O."/>
            <person name="Gerth K."/>
            <person name="Alici A."/>
            <person name="Altmeyer M.O."/>
            <person name="Bartels D."/>
            <person name="Bekel T."/>
            <person name="Beyer S."/>
            <person name="Bode E."/>
            <person name="Bode H.B."/>
            <person name="Bolten C.J."/>
            <person name="Choudhuri J.V."/>
            <person name="Doss S."/>
            <person name="Elnakady Y.A."/>
            <person name="Frank B."/>
            <person name="Gaigalat L."/>
            <person name="Goesmann A."/>
            <person name="Groeger C."/>
            <person name="Gross F."/>
            <person name="Jelsbak L."/>
            <person name="Jelsbak L."/>
            <person name="Kalinowski J."/>
            <person name="Kegler C."/>
            <person name="Knauber T."/>
            <person name="Konietzny S."/>
            <person name="Kopp M."/>
            <person name="Krause L."/>
            <person name="Krug D."/>
            <person name="Linke B."/>
            <person name="Mahmud T."/>
            <person name="Martinez-Arias R."/>
            <person name="McHardy A.C."/>
            <person name="Merai M."/>
            <person name="Meyer F."/>
            <person name="Mormann S."/>
            <person name="Munoz-Dorado J."/>
            <person name="Perez J."/>
            <person name="Pradella S."/>
            <person name="Rachid S."/>
            <person name="Raddatz G."/>
            <person name="Rosenau F."/>
            <person name="Rueckert C."/>
            <person name="Sasse F."/>
            <person name="Scharfe M."/>
            <person name="Schuster S.C."/>
            <person name="Suen G."/>
            <person name="Treuner-Lange A."/>
            <person name="Velicer G.J."/>
            <person name="Vorholter F.-J."/>
            <person name="Weissman K.J."/>
            <person name="Welch R.D."/>
            <person name="Wenzel S.C."/>
            <person name="Whitworth D.E."/>
            <person name="Wilhelm S."/>
            <person name="Wittmann C."/>
            <person name="Bloecker H."/>
            <person name="Puehler A."/>
            <person name="Mueller R."/>
        </authorList>
    </citation>
    <scope>NUCLEOTIDE SEQUENCE [LARGE SCALE GENOMIC DNA]</scope>
    <source>
        <strain evidence="2">So ce56</strain>
    </source>
</reference>
<dbReference type="STRING" id="448385.sce0792"/>
<proteinExistence type="predicted"/>
<dbReference type="Gene3D" id="1.20.910.10">
    <property type="entry name" value="Heme oxygenase-like"/>
    <property type="match status" value="1"/>
</dbReference>
<dbReference type="SMART" id="SM01236">
    <property type="entry name" value="Haem_oxygenase_2"/>
    <property type="match status" value="1"/>
</dbReference>
<sequence>MQRISEQLEARRQLYSVRLAEATARLWEHPQLVERYPVMLFRMHCMARATVPLMEAAVSRLSSMDTADPVVAGLQEYFTDHIPRERRHDEWILEDLAALGLDVREVLDRLPPPMIASMVGSQYYWIHHHHPIALLGYIAVVEAEPPTPQMVDSVVAKTGLPRTAFRTYLRHAALEPEHNAIYKELVDRLPLEPRHIAAIGLSMLHSAYEAGRSVEQILGAGAQQG</sequence>
<dbReference type="EMBL" id="AM746676">
    <property type="protein sequence ID" value="CAN90949.1"/>
    <property type="molecule type" value="Genomic_DNA"/>
</dbReference>
<organism evidence="1 2">
    <name type="scientific">Sorangium cellulosum (strain So ce56)</name>
    <name type="common">Polyangium cellulosum (strain So ce56)</name>
    <dbReference type="NCBI Taxonomy" id="448385"/>
    <lineage>
        <taxon>Bacteria</taxon>
        <taxon>Pseudomonadati</taxon>
        <taxon>Myxococcota</taxon>
        <taxon>Polyangia</taxon>
        <taxon>Polyangiales</taxon>
        <taxon>Polyangiaceae</taxon>
        <taxon>Sorangium</taxon>
    </lineage>
</organism>
<dbReference type="AlphaFoldDB" id="A9EP81"/>
<dbReference type="SUPFAM" id="SSF48613">
    <property type="entry name" value="Heme oxygenase-like"/>
    <property type="match status" value="1"/>
</dbReference>